<name>A0ABR9R0E5_9FIRM</name>
<evidence type="ECO:0000256" key="1">
    <source>
        <dbReference type="ARBA" id="ARBA00022729"/>
    </source>
</evidence>
<reference evidence="3 4" key="1">
    <citation type="submission" date="2020-10" db="EMBL/GenBank/DDBJ databases">
        <title>ChiBAC.</title>
        <authorList>
            <person name="Zenner C."/>
            <person name="Hitch T.C.A."/>
            <person name="Clavel T."/>
        </authorList>
    </citation>
    <scope>NUCLEOTIDE SEQUENCE [LARGE SCALE GENOMIC DNA]</scope>
    <source>
        <strain evidence="3 4">DSM 109015</strain>
    </source>
</reference>
<dbReference type="InterPro" id="IPR003790">
    <property type="entry name" value="GHL10"/>
</dbReference>
<organism evidence="3 4">
    <name type="scientific">Gemmiger gallinarum</name>
    <dbReference type="NCBI Taxonomy" id="2779354"/>
    <lineage>
        <taxon>Bacteria</taxon>
        <taxon>Bacillati</taxon>
        <taxon>Bacillota</taxon>
        <taxon>Clostridia</taxon>
        <taxon>Eubacteriales</taxon>
        <taxon>Gemmiger</taxon>
    </lineage>
</organism>
<dbReference type="Gene3D" id="3.20.20.80">
    <property type="entry name" value="Glycosidases"/>
    <property type="match status" value="1"/>
</dbReference>
<dbReference type="SUPFAM" id="SSF51445">
    <property type="entry name" value="(Trans)glycosidases"/>
    <property type="match status" value="1"/>
</dbReference>
<proteinExistence type="predicted"/>
<evidence type="ECO:0000259" key="2">
    <source>
        <dbReference type="Pfam" id="PF02638"/>
    </source>
</evidence>
<sequence>MSNSYTMTELASPLPYRAVWISYLEWQHTDFSFSQAFEEDISQMLEQCADAGLTVVIAQVRPFGDALYLSELFPYSHLCTGTQGQDPGFDPLAILVEQAHLHGLELEAWVNPYRLQNSGIPASLSDTSLAVSHPDWVKQVDGGLWLDPSREEVQAYIAEGVRELCDNYAIDGIHFDDYFYPTTDASFDSAEYESYCAGGGLLSLDDWRRENVSSLVARCYEVAHDCGVRFGISPQGNLQNNLTAQYSDVTRWLSEPGFADYLMPQIYWGLDWQSGNDTASAFDCCLAEWLALPRAEGVALYAGLGAYRIGDGDGSASSMEEWNSGHALTEQVNCLLQEGIPGFALYRYDSLFENNDWPSLAKQEVDTLKDLIQDFAE</sequence>
<dbReference type="InterPro" id="IPR017853">
    <property type="entry name" value="GH"/>
</dbReference>
<dbReference type="PANTHER" id="PTHR43405:SF1">
    <property type="entry name" value="GLYCOSYL HYDROLASE DIGH"/>
    <property type="match status" value="1"/>
</dbReference>
<protein>
    <submittedName>
        <fullName evidence="3">Family 10 glycosylhydrolase</fullName>
    </submittedName>
</protein>
<dbReference type="PANTHER" id="PTHR43405">
    <property type="entry name" value="GLYCOSYL HYDROLASE DIGH"/>
    <property type="match status" value="1"/>
</dbReference>
<keyword evidence="1" id="KW-0732">Signal</keyword>
<accession>A0ABR9R0E5</accession>
<dbReference type="InterPro" id="IPR052177">
    <property type="entry name" value="Divisome_Glycosyl_Hydrolase"/>
</dbReference>
<evidence type="ECO:0000313" key="4">
    <source>
        <dbReference type="Proteomes" id="UP000768567"/>
    </source>
</evidence>
<feature type="domain" description="Glycosyl hydrolase-like 10" evidence="2">
    <location>
        <begin position="17"/>
        <end position="311"/>
    </location>
</feature>
<dbReference type="EMBL" id="JADCKC010000001">
    <property type="protein sequence ID" value="MBE5036606.1"/>
    <property type="molecule type" value="Genomic_DNA"/>
</dbReference>
<gene>
    <name evidence="3" type="ORF">INF35_02225</name>
</gene>
<keyword evidence="4" id="KW-1185">Reference proteome</keyword>
<dbReference type="Proteomes" id="UP000768567">
    <property type="component" value="Unassembled WGS sequence"/>
</dbReference>
<dbReference type="Pfam" id="PF02638">
    <property type="entry name" value="GHL10"/>
    <property type="match status" value="1"/>
</dbReference>
<comment type="caution">
    <text evidence="3">The sequence shown here is derived from an EMBL/GenBank/DDBJ whole genome shotgun (WGS) entry which is preliminary data.</text>
</comment>
<evidence type="ECO:0000313" key="3">
    <source>
        <dbReference type="EMBL" id="MBE5036606.1"/>
    </source>
</evidence>